<evidence type="ECO:0000313" key="3">
    <source>
        <dbReference type="Proteomes" id="UP000759131"/>
    </source>
</evidence>
<dbReference type="GO" id="GO:0005763">
    <property type="term" value="C:mitochondrial small ribosomal subunit"/>
    <property type="evidence" value="ECO:0007669"/>
    <property type="project" value="TreeGrafter"/>
</dbReference>
<evidence type="ECO:0000259" key="1">
    <source>
        <dbReference type="Pfam" id="PF10213"/>
    </source>
</evidence>
<dbReference type="Pfam" id="PF10213">
    <property type="entry name" value="MRP-S28"/>
    <property type="match status" value="1"/>
</dbReference>
<sequence length="343" mass="40589">MANHVFNNLCLHKRLTLLSTNPCLKFFRLSSTQSQANDEKLAQELGSDKKDDEFRKLNLMPGKAQQRYDTKKYFGEIRSPRYKRMKTNQDWTNVWPNARVFHPSTVPLPIYMGWTVPDSSEVPAGKYHNPELLKIPNFLHLSPLAIQKHCQALKRFCTKWPAGLDTDEKCDKHFPLQIKTQEFAFSGTSIRWPDYRIVELSIKMCDLPLDPHASDKMKRLLRERYNQKTDTITITASKCPTRKQNYEYAVYLLTAVYFESLKVEEWEDEKTEEDWEKFYWDKSESKKTIVSYMKQIKPELKDEEILNDQRVKSFSESVSRLFDQKEDKSSLNEYKRNVLQILF</sequence>
<dbReference type="PANTHER" id="PTHR13490:SF0">
    <property type="entry name" value="SMALL RIBOSOMAL SUBUNIT PROTEIN MS35"/>
    <property type="match status" value="1"/>
</dbReference>
<protein>
    <recommendedName>
        <fullName evidence="1">Small ribosomal subunit protein mS35 mitochondrial conserved domain-containing protein</fullName>
    </recommendedName>
</protein>
<proteinExistence type="predicted"/>
<gene>
    <name evidence="2" type="ORF">OSB1V03_LOCUS8958</name>
</gene>
<dbReference type="EMBL" id="OC860382">
    <property type="protein sequence ID" value="CAD7628537.1"/>
    <property type="molecule type" value="Genomic_DNA"/>
</dbReference>
<organism evidence="2">
    <name type="scientific">Medioppia subpectinata</name>
    <dbReference type="NCBI Taxonomy" id="1979941"/>
    <lineage>
        <taxon>Eukaryota</taxon>
        <taxon>Metazoa</taxon>
        <taxon>Ecdysozoa</taxon>
        <taxon>Arthropoda</taxon>
        <taxon>Chelicerata</taxon>
        <taxon>Arachnida</taxon>
        <taxon>Acari</taxon>
        <taxon>Acariformes</taxon>
        <taxon>Sarcoptiformes</taxon>
        <taxon>Oribatida</taxon>
        <taxon>Brachypylina</taxon>
        <taxon>Oppioidea</taxon>
        <taxon>Oppiidae</taxon>
        <taxon>Medioppia</taxon>
    </lineage>
</organism>
<dbReference type="GO" id="GO:0032543">
    <property type="term" value="P:mitochondrial translation"/>
    <property type="evidence" value="ECO:0007669"/>
    <property type="project" value="InterPro"/>
</dbReference>
<dbReference type="EMBL" id="CAJPIZ010005807">
    <property type="protein sequence ID" value="CAG2108967.1"/>
    <property type="molecule type" value="Genomic_DNA"/>
</dbReference>
<reference evidence="2" key="1">
    <citation type="submission" date="2020-11" db="EMBL/GenBank/DDBJ databases">
        <authorList>
            <person name="Tran Van P."/>
        </authorList>
    </citation>
    <scope>NUCLEOTIDE SEQUENCE</scope>
</reference>
<evidence type="ECO:0000313" key="2">
    <source>
        <dbReference type="EMBL" id="CAD7628537.1"/>
    </source>
</evidence>
<dbReference type="AlphaFoldDB" id="A0A7R9Q196"/>
<dbReference type="GO" id="GO:0003735">
    <property type="term" value="F:structural constituent of ribosome"/>
    <property type="evidence" value="ECO:0007669"/>
    <property type="project" value="InterPro"/>
</dbReference>
<name>A0A7R9Q196_9ACAR</name>
<dbReference type="OrthoDB" id="283424at2759"/>
<accession>A0A7R9Q196</accession>
<dbReference type="InterPro" id="IPR039848">
    <property type="entry name" value="Ribosomal_mS35_mt"/>
</dbReference>
<feature type="domain" description="Small ribosomal subunit protein mS35 mitochondrial conserved" evidence="1">
    <location>
        <begin position="196"/>
        <end position="262"/>
    </location>
</feature>
<dbReference type="Proteomes" id="UP000759131">
    <property type="component" value="Unassembled WGS sequence"/>
</dbReference>
<keyword evidence="3" id="KW-1185">Reference proteome</keyword>
<dbReference type="PANTHER" id="PTHR13490">
    <property type="entry name" value="MITOCHONDRIAL 28S RIBOSOMAL PROTEIN S28"/>
    <property type="match status" value="1"/>
</dbReference>
<dbReference type="InterPro" id="IPR019349">
    <property type="entry name" value="Ribosomal_mS35_mit"/>
</dbReference>